<protein>
    <recommendedName>
        <fullName evidence="2">Aminotransferase-like plant mobile domain-containing protein</fullName>
    </recommendedName>
</protein>
<evidence type="ECO:0000313" key="3">
    <source>
        <dbReference type="EMBL" id="KAK8596619.1"/>
    </source>
</evidence>
<dbReference type="InterPro" id="IPR044824">
    <property type="entry name" value="MAIN-like"/>
</dbReference>
<feature type="domain" description="Aminotransferase-like plant mobile" evidence="2">
    <location>
        <begin position="3"/>
        <end position="114"/>
    </location>
</feature>
<dbReference type="PANTHER" id="PTHR46033:SF8">
    <property type="entry name" value="PROTEIN MAINTENANCE OF MERISTEMS-LIKE"/>
    <property type="match status" value="1"/>
</dbReference>
<sequence>MSYDKVEVQQCIPGDIFSTAFVWTVVVPLIDYSTIEWHPTDRVLRQFGYVQMIPEEAVNLDQLHSLTRQGKTEVNWAERHSAWLLMWEQRRNRQPMMHMITPGRAVAPGYMEWFYANGKPFIMTPETCARVLRAPRPERPRQQRGSRSTGASTHQAGGPSTSTVPGFAAQGPSTEPYTPMPPVFTHGASSQFLSPMAPPTEGFFVGAFQPYSSMMTAPHQLHTSVAPLSVYPPHRPDFGSSYGMVQHTPPGSLFATGPSGSGHDVHDDVEADRSEEDENDEDALVRRNPRRNRRAPDCGTGGHMKH</sequence>
<dbReference type="PANTHER" id="PTHR46033">
    <property type="entry name" value="PROTEIN MAIN-LIKE 2"/>
    <property type="match status" value="1"/>
</dbReference>
<reference evidence="3 4" key="1">
    <citation type="journal article" date="2024" name="G3 (Bethesda)">
        <title>Genome assembly of Hibiscus sabdariffa L. provides insights into metabolisms of medicinal natural products.</title>
        <authorList>
            <person name="Kim T."/>
        </authorList>
    </citation>
    <scope>NUCLEOTIDE SEQUENCE [LARGE SCALE GENOMIC DNA]</scope>
    <source>
        <strain evidence="3">TK-2024</strain>
        <tissue evidence="3">Old leaves</tissue>
    </source>
</reference>
<dbReference type="Proteomes" id="UP001472677">
    <property type="component" value="Unassembled WGS sequence"/>
</dbReference>
<evidence type="ECO:0000313" key="4">
    <source>
        <dbReference type="Proteomes" id="UP001472677"/>
    </source>
</evidence>
<comment type="caution">
    <text evidence="3">The sequence shown here is derived from an EMBL/GenBank/DDBJ whole genome shotgun (WGS) entry which is preliminary data.</text>
</comment>
<feature type="compositionally biased region" description="Basic and acidic residues" evidence="1">
    <location>
        <begin position="263"/>
        <end position="272"/>
    </location>
</feature>
<proteinExistence type="predicted"/>
<dbReference type="EMBL" id="JBBPBM010000002">
    <property type="protein sequence ID" value="KAK8596619.1"/>
    <property type="molecule type" value="Genomic_DNA"/>
</dbReference>
<feature type="compositionally biased region" description="Polar residues" evidence="1">
    <location>
        <begin position="149"/>
        <end position="164"/>
    </location>
</feature>
<dbReference type="Pfam" id="PF10536">
    <property type="entry name" value="PMD"/>
    <property type="match status" value="1"/>
</dbReference>
<accession>A0ABR2G7Q5</accession>
<name>A0ABR2G7Q5_9ROSI</name>
<dbReference type="InterPro" id="IPR019557">
    <property type="entry name" value="AminoTfrase-like_pln_mobile"/>
</dbReference>
<feature type="region of interest" description="Disordered" evidence="1">
    <location>
        <begin position="135"/>
        <end position="174"/>
    </location>
</feature>
<evidence type="ECO:0000256" key="1">
    <source>
        <dbReference type="SAM" id="MobiDB-lite"/>
    </source>
</evidence>
<gene>
    <name evidence="3" type="ORF">V6N12_065102</name>
</gene>
<keyword evidence="4" id="KW-1185">Reference proteome</keyword>
<organism evidence="3 4">
    <name type="scientific">Hibiscus sabdariffa</name>
    <name type="common">roselle</name>
    <dbReference type="NCBI Taxonomy" id="183260"/>
    <lineage>
        <taxon>Eukaryota</taxon>
        <taxon>Viridiplantae</taxon>
        <taxon>Streptophyta</taxon>
        <taxon>Embryophyta</taxon>
        <taxon>Tracheophyta</taxon>
        <taxon>Spermatophyta</taxon>
        <taxon>Magnoliopsida</taxon>
        <taxon>eudicotyledons</taxon>
        <taxon>Gunneridae</taxon>
        <taxon>Pentapetalae</taxon>
        <taxon>rosids</taxon>
        <taxon>malvids</taxon>
        <taxon>Malvales</taxon>
        <taxon>Malvaceae</taxon>
        <taxon>Malvoideae</taxon>
        <taxon>Hibiscus</taxon>
    </lineage>
</organism>
<evidence type="ECO:0000259" key="2">
    <source>
        <dbReference type="Pfam" id="PF10536"/>
    </source>
</evidence>
<feature type="region of interest" description="Disordered" evidence="1">
    <location>
        <begin position="245"/>
        <end position="306"/>
    </location>
</feature>
<feature type="compositionally biased region" description="Acidic residues" evidence="1">
    <location>
        <begin position="273"/>
        <end position="282"/>
    </location>
</feature>